<feature type="domain" description="Ribosomal protein L9" evidence="9">
    <location>
        <begin position="13"/>
        <end position="40"/>
    </location>
</feature>
<keyword evidence="3 7" id="KW-0694">RNA-binding</keyword>
<evidence type="ECO:0000256" key="6">
    <source>
        <dbReference type="ARBA" id="ARBA00035292"/>
    </source>
</evidence>
<dbReference type="Proteomes" id="UP000190395">
    <property type="component" value="Unassembled WGS sequence"/>
</dbReference>
<feature type="compositionally biased region" description="Basic and acidic residues" evidence="8">
    <location>
        <begin position="152"/>
        <end position="164"/>
    </location>
</feature>
<organism evidence="10 11">
    <name type="scientific">Treponema berlinense</name>
    <dbReference type="NCBI Taxonomy" id="225004"/>
    <lineage>
        <taxon>Bacteria</taxon>
        <taxon>Pseudomonadati</taxon>
        <taxon>Spirochaetota</taxon>
        <taxon>Spirochaetia</taxon>
        <taxon>Spirochaetales</taxon>
        <taxon>Treponemataceae</taxon>
        <taxon>Treponema</taxon>
    </lineage>
</organism>
<dbReference type="GO" id="GO:1990904">
    <property type="term" value="C:ribonucleoprotein complex"/>
    <property type="evidence" value="ECO:0007669"/>
    <property type="project" value="UniProtKB-KW"/>
</dbReference>
<dbReference type="RefSeq" id="WP_078930087.1">
    <property type="nucleotide sequence ID" value="NZ_CAMCOW010000037.1"/>
</dbReference>
<comment type="similarity">
    <text evidence="1 7">Belongs to the bacterial ribosomal protein bL9 family.</text>
</comment>
<evidence type="ECO:0000256" key="4">
    <source>
        <dbReference type="ARBA" id="ARBA00022980"/>
    </source>
</evidence>
<keyword evidence="11" id="KW-1185">Reference proteome</keyword>
<sequence>MKVILNEDVKHLGEMGDVKNVANGYARNFLFPHMFAVPYNADTVAYFEGRKAEIEARKEAKRKDAASTKDKLEATLVDLTVPAAANGKLYGAVTSQTVADFLNKNGFDIERKRIEIQGVTIKSVGHYTALIHLYESTNAEVKISVKGQTTDSKAEEVSSKKEAPAEPAETPAEEKAE</sequence>
<dbReference type="GeneID" id="303366610"/>
<dbReference type="OrthoDB" id="9788336at2"/>
<dbReference type="SUPFAM" id="SSF55658">
    <property type="entry name" value="L9 N-domain-like"/>
    <property type="match status" value="1"/>
</dbReference>
<evidence type="ECO:0000256" key="1">
    <source>
        <dbReference type="ARBA" id="ARBA00010605"/>
    </source>
</evidence>
<dbReference type="Gene3D" id="3.40.5.10">
    <property type="entry name" value="Ribosomal protein L9, N-terminal domain"/>
    <property type="match status" value="1"/>
</dbReference>
<proteinExistence type="inferred from homology"/>
<dbReference type="PROSITE" id="PS00651">
    <property type="entry name" value="RIBOSOMAL_L9"/>
    <property type="match status" value="1"/>
</dbReference>
<name>A0A1T4KVL9_9SPIR</name>
<evidence type="ECO:0000256" key="2">
    <source>
        <dbReference type="ARBA" id="ARBA00022730"/>
    </source>
</evidence>
<dbReference type="PANTHER" id="PTHR21368">
    <property type="entry name" value="50S RIBOSOMAL PROTEIN L9"/>
    <property type="match status" value="1"/>
</dbReference>
<dbReference type="HAMAP" id="MF_00503">
    <property type="entry name" value="Ribosomal_bL9"/>
    <property type="match status" value="1"/>
</dbReference>
<dbReference type="NCBIfam" id="TIGR00158">
    <property type="entry name" value="L9"/>
    <property type="match status" value="1"/>
</dbReference>
<evidence type="ECO:0000313" key="10">
    <source>
        <dbReference type="EMBL" id="SJZ46408.1"/>
    </source>
</evidence>
<gene>
    <name evidence="7" type="primary">rplI</name>
    <name evidence="10" type="ORF">SAMN02745152_00335</name>
</gene>
<keyword evidence="5 7" id="KW-0687">Ribonucleoprotein</keyword>
<dbReference type="Pfam" id="PF01281">
    <property type="entry name" value="Ribosomal_L9_N"/>
    <property type="match status" value="1"/>
</dbReference>
<dbReference type="GO" id="GO:0006412">
    <property type="term" value="P:translation"/>
    <property type="evidence" value="ECO:0007669"/>
    <property type="project" value="UniProtKB-UniRule"/>
</dbReference>
<dbReference type="InterPro" id="IPR036791">
    <property type="entry name" value="Ribosomal_bL9_C_sf"/>
</dbReference>
<dbReference type="Gene3D" id="3.10.430.100">
    <property type="entry name" value="Ribosomal protein L9, C-terminal domain"/>
    <property type="match status" value="1"/>
</dbReference>
<evidence type="ECO:0000256" key="3">
    <source>
        <dbReference type="ARBA" id="ARBA00022884"/>
    </source>
</evidence>
<dbReference type="InterPro" id="IPR020594">
    <property type="entry name" value="Ribosomal_bL9_bac/chp"/>
</dbReference>
<keyword evidence="2 7" id="KW-0699">rRNA-binding</keyword>
<dbReference type="EMBL" id="FUXC01000001">
    <property type="protein sequence ID" value="SJZ46408.1"/>
    <property type="molecule type" value="Genomic_DNA"/>
</dbReference>
<evidence type="ECO:0000313" key="11">
    <source>
        <dbReference type="Proteomes" id="UP000190395"/>
    </source>
</evidence>
<dbReference type="STRING" id="225004.SAMN02745152_00335"/>
<dbReference type="GO" id="GO:0003735">
    <property type="term" value="F:structural constituent of ribosome"/>
    <property type="evidence" value="ECO:0007669"/>
    <property type="project" value="InterPro"/>
</dbReference>
<dbReference type="InterPro" id="IPR020070">
    <property type="entry name" value="Ribosomal_bL9_N"/>
</dbReference>
<comment type="function">
    <text evidence="7">Binds to the 23S rRNA.</text>
</comment>
<feature type="region of interest" description="Disordered" evidence="8">
    <location>
        <begin position="147"/>
        <end position="177"/>
    </location>
</feature>
<dbReference type="InterPro" id="IPR020069">
    <property type="entry name" value="Ribosomal_bL9_C"/>
</dbReference>
<dbReference type="Pfam" id="PF03948">
    <property type="entry name" value="Ribosomal_L9_C"/>
    <property type="match status" value="1"/>
</dbReference>
<protein>
    <recommendedName>
        <fullName evidence="6 7">Large ribosomal subunit protein bL9</fullName>
    </recommendedName>
</protein>
<evidence type="ECO:0000256" key="8">
    <source>
        <dbReference type="SAM" id="MobiDB-lite"/>
    </source>
</evidence>
<reference evidence="10 11" key="1">
    <citation type="submission" date="2017-02" db="EMBL/GenBank/DDBJ databases">
        <authorList>
            <person name="Peterson S.W."/>
        </authorList>
    </citation>
    <scope>NUCLEOTIDE SEQUENCE [LARGE SCALE GENOMIC DNA]</scope>
    <source>
        <strain evidence="10 11">ATCC BAA-909</strain>
    </source>
</reference>
<dbReference type="AlphaFoldDB" id="A0A1T4KVL9"/>
<evidence type="ECO:0000256" key="7">
    <source>
        <dbReference type="HAMAP-Rule" id="MF_00503"/>
    </source>
</evidence>
<dbReference type="InterPro" id="IPR009027">
    <property type="entry name" value="Ribosomal_bL9/RNase_H1_N"/>
</dbReference>
<dbReference type="InterPro" id="IPR036935">
    <property type="entry name" value="Ribosomal_bL9_N_sf"/>
</dbReference>
<accession>A0A1T4KVL9</accession>
<dbReference type="GO" id="GO:0005840">
    <property type="term" value="C:ribosome"/>
    <property type="evidence" value="ECO:0007669"/>
    <property type="project" value="UniProtKB-KW"/>
</dbReference>
<dbReference type="GO" id="GO:0019843">
    <property type="term" value="F:rRNA binding"/>
    <property type="evidence" value="ECO:0007669"/>
    <property type="project" value="UniProtKB-UniRule"/>
</dbReference>
<evidence type="ECO:0000259" key="9">
    <source>
        <dbReference type="PROSITE" id="PS00651"/>
    </source>
</evidence>
<keyword evidence="4 7" id="KW-0689">Ribosomal protein</keyword>
<dbReference type="SUPFAM" id="SSF55653">
    <property type="entry name" value="Ribosomal protein L9 C-domain"/>
    <property type="match status" value="1"/>
</dbReference>
<dbReference type="InterPro" id="IPR000244">
    <property type="entry name" value="Ribosomal_bL9"/>
</dbReference>
<evidence type="ECO:0000256" key="5">
    <source>
        <dbReference type="ARBA" id="ARBA00023274"/>
    </source>
</evidence>